<evidence type="ECO:0000256" key="1">
    <source>
        <dbReference type="SAM" id="MobiDB-lite"/>
    </source>
</evidence>
<feature type="transmembrane region" description="Helical" evidence="2">
    <location>
        <begin position="60"/>
        <end position="79"/>
    </location>
</feature>
<protein>
    <recommendedName>
        <fullName evidence="5">O-antigen ligase domain-containing protein</fullName>
    </recommendedName>
</protein>
<feature type="transmembrane region" description="Helical" evidence="2">
    <location>
        <begin position="215"/>
        <end position="242"/>
    </location>
</feature>
<evidence type="ECO:0000313" key="3">
    <source>
        <dbReference type="EMBL" id="MDP9866843.1"/>
    </source>
</evidence>
<feature type="transmembrane region" description="Helical" evidence="2">
    <location>
        <begin position="336"/>
        <end position="355"/>
    </location>
</feature>
<comment type="caution">
    <text evidence="3">The sequence shown here is derived from an EMBL/GenBank/DDBJ whole genome shotgun (WGS) entry which is preliminary data.</text>
</comment>
<reference evidence="3 4" key="1">
    <citation type="submission" date="2023-07" db="EMBL/GenBank/DDBJ databases">
        <title>Sequencing the genomes of 1000 actinobacteria strains.</title>
        <authorList>
            <person name="Klenk H.-P."/>
        </authorList>
    </citation>
    <scope>NUCLEOTIDE SEQUENCE [LARGE SCALE GENOMIC DNA]</scope>
    <source>
        <strain evidence="3 4">DSM 44109</strain>
    </source>
</reference>
<evidence type="ECO:0000313" key="4">
    <source>
        <dbReference type="Proteomes" id="UP001230426"/>
    </source>
</evidence>
<gene>
    <name evidence="3" type="ORF">J2S55_006109</name>
</gene>
<feature type="transmembrane region" description="Helical" evidence="2">
    <location>
        <begin position="165"/>
        <end position="186"/>
    </location>
</feature>
<proteinExistence type="predicted"/>
<dbReference type="RefSeq" id="WP_306867986.1">
    <property type="nucleotide sequence ID" value="NZ_JAUSRB010000002.1"/>
</dbReference>
<keyword evidence="2" id="KW-0472">Membrane</keyword>
<keyword evidence="2" id="KW-0812">Transmembrane</keyword>
<feature type="compositionally biased region" description="Basic and acidic residues" evidence="1">
    <location>
        <begin position="417"/>
        <end position="429"/>
    </location>
</feature>
<accession>A0ABT9RCG9</accession>
<feature type="region of interest" description="Disordered" evidence="1">
    <location>
        <begin position="412"/>
        <end position="444"/>
    </location>
</feature>
<feature type="transmembrane region" description="Helical" evidence="2">
    <location>
        <begin position="132"/>
        <end position="153"/>
    </location>
</feature>
<feature type="transmembrane region" description="Helical" evidence="2">
    <location>
        <begin position="110"/>
        <end position="126"/>
    </location>
</feature>
<keyword evidence="2" id="KW-1133">Transmembrane helix</keyword>
<dbReference type="EMBL" id="JAUSRB010000002">
    <property type="protein sequence ID" value="MDP9866843.1"/>
    <property type="molecule type" value="Genomic_DNA"/>
</dbReference>
<feature type="transmembrane region" description="Helical" evidence="2">
    <location>
        <begin position="12"/>
        <end position="33"/>
    </location>
</feature>
<name>A0ABT9RCG9_9ACTN</name>
<evidence type="ECO:0008006" key="5">
    <source>
        <dbReference type="Google" id="ProtNLM"/>
    </source>
</evidence>
<keyword evidence="4" id="KW-1185">Reference proteome</keyword>
<feature type="transmembrane region" description="Helical" evidence="2">
    <location>
        <begin position="263"/>
        <end position="280"/>
    </location>
</feature>
<dbReference type="Proteomes" id="UP001230426">
    <property type="component" value="Unassembled WGS sequence"/>
</dbReference>
<evidence type="ECO:0000256" key="2">
    <source>
        <dbReference type="SAM" id="Phobius"/>
    </source>
</evidence>
<organism evidence="3 4">
    <name type="scientific">Streptosporangium brasiliense</name>
    <dbReference type="NCBI Taxonomy" id="47480"/>
    <lineage>
        <taxon>Bacteria</taxon>
        <taxon>Bacillati</taxon>
        <taxon>Actinomycetota</taxon>
        <taxon>Actinomycetes</taxon>
        <taxon>Streptosporangiales</taxon>
        <taxon>Streptosporangiaceae</taxon>
        <taxon>Streptosporangium</taxon>
    </lineage>
</organism>
<sequence length="444" mass="46249">MTAHRWTVPGGLRNLCLAVAISGSAALLSAMVAREQTEVLGWAALLVGVPLFVFAAPARLIVWVMAFCVLSVTAVWPTLTSVGGVDVNAGDALLLLTAVAALVRAKAGTRHVLIAVIALFVVFGVARSEFSGAVAFLRVVEPLIAGVAVGLYLRPGTDLWRDARWICVLMIATVPLVSDFDGRWAGFPGGPNEIGLVSAVVTVLGAAERNRAVKLLLIGAGLTGLVGSRGIAATVALIAGLVMLTRVSRSGWLARMRLRRVHPLVIVLFGILAVTFVPVIRPDLSTTVDIHAAQAGVFGQLFARTDPLVGSGWATVDRSAFALTPYEGLHDVYLDIAAYLGIVGIALFALLLWLAMRAADPLTRAVLAGVAVWFNTTGAFPGPGWGILGLVIAAALCHARLHAAGPAGPAGVPVPELPHDRARPSHDLPEGLARTSENAGVRPG</sequence>
<feature type="transmembrane region" description="Helical" evidence="2">
    <location>
        <begin position="39"/>
        <end position="55"/>
    </location>
</feature>